<dbReference type="AlphaFoldDB" id="A0A2G9XC00"/>
<evidence type="ECO:0000313" key="1">
    <source>
        <dbReference type="EMBL" id="PIP04486.1"/>
    </source>
</evidence>
<reference evidence="1 2" key="1">
    <citation type="submission" date="2017-09" db="EMBL/GenBank/DDBJ databases">
        <title>Depth-based differentiation of microbial function through sediment-hosted aquifers and enrichment of novel symbionts in the deep terrestrial subsurface.</title>
        <authorList>
            <person name="Probst A.J."/>
            <person name="Ladd B."/>
            <person name="Jarett J.K."/>
            <person name="Geller-Mcgrath D.E."/>
            <person name="Sieber C.M."/>
            <person name="Emerson J.B."/>
            <person name="Anantharaman K."/>
            <person name="Thomas B.C."/>
            <person name="Malmstrom R."/>
            <person name="Stieglmeier M."/>
            <person name="Klingl A."/>
            <person name="Woyke T."/>
            <person name="Ryan C.M."/>
            <person name="Banfield J.F."/>
        </authorList>
    </citation>
    <scope>NUCLEOTIDE SEQUENCE [LARGE SCALE GENOMIC DNA]</scope>
    <source>
        <strain evidence="1">CG23_combo_of_CG06-09_8_20_14_all_40_14</strain>
    </source>
</reference>
<proteinExistence type="predicted"/>
<comment type="caution">
    <text evidence="1">The sequence shown here is derived from an EMBL/GenBank/DDBJ whole genome shotgun (WGS) entry which is preliminary data.</text>
</comment>
<dbReference type="EMBL" id="PCQY01000027">
    <property type="protein sequence ID" value="PIP04486.1"/>
    <property type="molecule type" value="Genomic_DNA"/>
</dbReference>
<accession>A0A2G9XC00</accession>
<name>A0A2G9XC00_UNCKA</name>
<evidence type="ECO:0000313" key="2">
    <source>
        <dbReference type="Proteomes" id="UP000231388"/>
    </source>
</evidence>
<dbReference type="Proteomes" id="UP000231388">
    <property type="component" value="Unassembled WGS sequence"/>
</dbReference>
<sequence>MNKFKHFKQLYQDNKFDVLLKEDGSIYWLKLRSISRKELLVEFCTLAKIDCSNVRGTALFEHIYEAKPSEELLDKFIAQKYLAERSERKVNETALVSELYKMKVFDWGGLYQNNLERTIVDNYIKKIRSFDLLNEKIENEIHDSMRGYVQSSWYNHWTSILIEDIFKDHQKVTPTVGLIKKVDFFIGDIPFDLKVTYFPEGFMTASRKADGLPTELQVLKRFVKTLGIKYNREQKDKALFAELLARIEESQKPEAKKFITEFRKTRWSIIQKVVKEPQKLIKWLYEEQGERRFDAANRLFLVLTDKNNLEESWKMKRNLDLLKDTINSHLDKFNGKEAAKLKIEFDWMDGKRYIALSDVIFVIKE</sequence>
<organism evidence="1 2">
    <name type="scientific">candidate division WWE3 bacterium CG23_combo_of_CG06-09_8_20_14_all_40_14</name>
    <dbReference type="NCBI Taxonomy" id="1975095"/>
    <lineage>
        <taxon>Bacteria</taxon>
        <taxon>Katanobacteria</taxon>
    </lineage>
</organism>
<gene>
    <name evidence="1" type="ORF">COX53_02085</name>
</gene>
<protein>
    <submittedName>
        <fullName evidence="1">Uncharacterized protein</fullName>
    </submittedName>
</protein>